<proteinExistence type="predicted"/>
<name>A0ABM1DP52_PRICU</name>
<dbReference type="Pfam" id="PF15871">
    <property type="entry name" value="JMY"/>
    <property type="match status" value="1"/>
</dbReference>
<dbReference type="Pfam" id="PF15920">
    <property type="entry name" value="WHAMM-JMY_N"/>
    <property type="match status" value="1"/>
</dbReference>
<sequence>MEDIDYGSLEGWVAIKPDMFLDDSPKRRLHFIIAWNKVEGKLAITCRGSHRTVTGDEQHSWAGLFSLQDIRGVHDQLCLLQPALAAYLPDLPIEYHGIWSLFYFTEIPQSLCEQLELYMQIALEICGEKLLIQTMFEEINIEEYLEDISELRLQARRDNLSRAREQVNRFLLERNSITSLQKLKEWYSKEEMALGNVHVELAELYNMQLQPFLDLREVALNKVREAKSYLQSEEVGERVKQQYRDVFSEWHEQYVQAIDVIAELYVKYYTQTTELLAAQRDRMLTDSRLVGKVDFEVECMDRLEDVQGRLYTERVYLLAATRRQHEHKRDKLEQQLINVQNMGDVASKLERLETAIYAQQVQIYDVRLEIIGEEEREMRRRLNKLLIANKACESVFFDAVEDLSSLPETFSDEIEDAAKLDPAIQQLKNRITMLYRRKLFIRDKKDALAKGRQSKMEKGQEDKALYLKHHAVQKKREEDKQNSNSRKERLAEERRKTLARIQKYRMKYPTPATIDVPEYSLDCTSDDSLAVECVPARVPVPRQRASKQARRSPARCSKPPFTFETDHFADDAPPSIQRTSPPRTSPGTTAPPPPSPEAPHPPPPRTSPGATAPPPPPPPPPVPPPQPQADTPTAARPRGEVKPQEKPKVKPAPSRPHMPDLRELQSALKKLKKTKPMKKAPDVTPSGGGWDEIMHTIKLGVKLRTVDEEELAIKKQEEVLLSTDAHQNLLKTSLFRIRHMIDEHEESEDGCHSSEFDSWGTRF</sequence>
<gene>
    <name evidence="10" type="primary">LOC106804866</name>
</gene>
<protein>
    <submittedName>
        <fullName evidence="10">Junction-mediating and -regulatory protein-like</fullName>
    </submittedName>
</protein>
<dbReference type="PANTHER" id="PTHR23330:SF10">
    <property type="entry name" value="WH2 DOMAIN-CONTAINING PROTEIN"/>
    <property type="match status" value="1"/>
</dbReference>
<keyword evidence="3" id="KW-0963">Cytoplasm</keyword>
<feature type="compositionally biased region" description="Pro residues" evidence="6">
    <location>
        <begin position="589"/>
        <end position="627"/>
    </location>
</feature>
<evidence type="ECO:0000259" key="8">
    <source>
        <dbReference type="Pfam" id="PF15920"/>
    </source>
</evidence>
<dbReference type="PANTHER" id="PTHR23330">
    <property type="entry name" value="P300 TRANSCRIPTIONAL COFACTOR JMY-RELATED"/>
    <property type="match status" value="1"/>
</dbReference>
<feature type="domain" description="JMY/WHAMM middle" evidence="7">
    <location>
        <begin position="146"/>
        <end position="404"/>
    </location>
</feature>
<feature type="compositionally biased region" description="Basic residues" evidence="6">
    <location>
        <begin position="544"/>
        <end position="553"/>
    </location>
</feature>
<evidence type="ECO:0000256" key="5">
    <source>
        <dbReference type="ARBA" id="ARBA00023203"/>
    </source>
</evidence>
<feature type="domain" description="JMY/WHAMM N-terminal" evidence="8">
    <location>
        <begin position="8"/>
        <end position="144"/>
    </location>
</feature>
<dbReference type="InterPro" id="IPR031808">
    <property type="entry name" value="JMY/WHAMM_N"/>
</dbReference>
<dbReference type="GeneID" id="106804866"/>
<comment type="subcellular location">
    <subcellularLocation>
        <location evidence="2">Cytoplasm</location>
    </subcellularLocation>
    <subcellularLocation>
        <location evidence="1">Endomembrane system</location>
    </subcellularLocation>
</comment>
<feature type="region of interest" description="Disordered" evidence="6">
    <location>
        <begin position="471"/>
        <end position="494"/>
    </location>
</feature>
<feature type="region of interest" description="Disordered" evidence="6">
    <location>
        <begin position="541"/>
        <end position="661"/>
    </location>
</feature>
<dbReference type="Proteomes" id="UP000695022">
    <property type="component" value="Unplaced"/>
</dbReference>
<evidence type="ECO:0000313" key="9">
    <source>
        <dbReference type="Proteomes" id="UP000695022"/>
    </source>
</evidence>
<reference evidence="10" key="1">
    <citation type="submission" date="2025-08" db="UniProtKB">
        <authorList>
            <consortium name="RefSeq"/>
        </authorList>
    </citation>
    <scope>IDENTIFICATION</scope>
</reference>
<keyword evidence="5" id="KW-0009">Actin-binding</keyword>
<evidence type="ECO:0000256" key="1">
    <source>
        <dbReference type="ARBA" id="ARBA00004308"/>
    </source>
</evidence>
<evidence type="ECO:0000256" key="3">
    <source>
        <dbReference type="ARBA" id="ARBA00022490"/>
    </source>
</evidence>
<dbReference type="RefSeq" id="XP_014661723.1">
    <property type="nucleotide sequence ID" value="XM_014806237.1"/>
</dbReference>
<evidence type="ECO:0000256" key="4">
    <source>
        <dbReference type="ARBA" id="ARBA00023054"/>
    </source>
</evidence>
<evidence type="ECO:0000256" key="2">
    <source>
        <dbReference type="ARBA" id="ARBA00004496"/>
    </source>
</evidence>
<dbReference type="InterPro" id="IPR031738">
    <property type="entry name" value="JMY/WHAMM"/>
</dbReference>
<evidence type="ECO:0000313" key="10">
    <source>
        <dbReference type="RefSeq" id="XP_014661723.1"/>
    </source>
</evidence>
<evidence type="ECO:0000259" key="7">
    <source>
        <dbReference type="Pfam" id="PF15871"/>
    </source>
</evidence>
<organism evidence="9 10">
    <name type="scientific">Priapulus caudatus</name>
    <name type="common">Priapulid worm</name>
    <dbReference type="NCBI Taxonomy" id="37621"/>
    <lineage>
        <taxon>Eukaryota</taxon>
        <taxon>Metazoa</taxon>
        <taxon>Ecdysozoa</taxon>
        <taxon>Scalidophora</taxon>
        <taxon>Priapulida</taxon>
        <taxon>Priapulimorpha</taxon>
        <taxon>Priapulimorphida</taxon>
        <taxon>Priapulidae</taxon>
        <taxon>Priapulus</taxon>
    </lineage>
</organism>
<feature type="compositionally biased region" description="Basic and acidic residues" evidence="6">
    <location>
        <begin position="637"/>
        <end position="648"/>
    </location>
</feature>
<keyword evidence="9" id="KW-1185">Reference proteome</keyword>
<feature type="compositionally biased region" description="Basic and acidic residues" evidence="6">
    <location>
        <begin position="474"/>
        <end position="494"/>
    </location>
</feature>
<evidence type="ECO:0000256" key="6">
    <source>
        <dbReference type="SAM" id="MobiDB-lite"/>
    </source>
</evidence>
<accession>A0ABM1DP52</accession>
<keyword evidence="4" id="KW-0175">Coiled coil</keyword>
<feature type="compositionally biased region" description="Low complexity" evidence="6">
    <location>
        <begin position="578"/>
        <end position="588"/>
    </location>
</feature>